<dbReference type="SUPFAM" id="SSF51735">
    <property type="entry name" value="NAD(P)-binding Rossmann-fold domains"/>
    <property type="match status" value="1"/>
</dbReference>
<dbReference type="PANTHER" id="PTHR48075:SF5">
    <property type="entry name" value="3-HYDROXYBUTYRYL-COA DEHYDROGENASE"/>
    <property type="match status" value="1"/>
</dbReference>
<dbReference type="GO" id="GO:0006635">
    <property type="term" value="P:fatty acid beta-oxidation"/>
    <property type="evidence" value="ECO:0007669"/>
    <property type="project" value="TreeGrafter"/>
</dbReference>
<dbReference type="InterPro" id="IPR006180">
    <property type="entry name" value="3-OHacyl-CoA_DH_CS"/>
</dbReference>
<dbReference type="NCBIfam" id="NF004474">
    <property type="entry name" value="PRK05808.1"/>
    <property type="match status" value="1"/>
</dbReference>
<comment type="similarity">
    <text evidence="1">Belongs to the 3-hydroxyacyl-CoA dehydrogenase family.</text>
</comment>
<organism evidence="7">
    <name type="scientific">Candidatus Syntropharchaeum butanivorans</name>
    <dbReference type="NCBI Taxonomy" id="1839936"/>
    <lineage>
        <taxon>Archaea</taxon>
        <taxon>Methanobacteriati</taxon>
        <taxon>Methanobacteriota</taxon>
        <taxon>Stenosarchaea group</taxon>
        <taxon>Methanomicrobia</taxon>
        <taxon>Methanosarcinales</taxon>
        <taxon>ANME-2 cluster</taxon>
        <taxon>Candidatus Syntropharchaeum</taxon>
    </lineage>
</organism>
<dbReference type="EMBL" id="DRIE01000122">
    <property type="protein sequence ID" value="HEC57693.1"/>
    <property type="molecule type" value="Genomic_DNA"/>
</dbReference>
<dbReference type="PIRSF" id="PIRSF000105">
    <property type="entry name" value="HCDH"/>
    <property type="match status" value="1"/>
</dbReference>
<feature type="binding site" evidence="4">
    <location>
        <begin position="8"/>
        <end position="13"/>
    </location>
    <ligand>
        <name>NAD(+)</name>
        <dbReference type="ChEBI" id="CHEBI:57540"/>
    </ligand>
</feature>
<proteinExistence type="inferred from homology"/>
<accession>A0A7J2S2N1</accession>
<gene>
    <name evidence="7" type="ORF">ENI32_07460</name>
</gene>
<name>A0A7J2S2N1_9EURY</name>
<dbReference type="Gene3D" id="3.40.50.720">
    <property type="entry name" value="NAD(P)-binding Rossmann-like Domain"/>
    <property type="match status" value="1"/>
</dbReference>
<keyword evidence="4" id="KW-0520">NAD</keyword>
<evidence type="ECO:0000259" key="6">
    <source>
        <dbReference type="Pfam" id="PF02737"/>
    </source>
</evidence>
<evidence type="ECO:0000259" key="5">
    <source>
        <dbReference type="Pfam" id="PF00725"/>
    </source>
</evidence>
<feature type="binding site" evidence="4">
    <location>
        <position position="91"/>
    </location>
    <ligand>
        <name>NAD(+)</name>
        <dbReference type="ChEBI" id="CHEBI:57540"/>
    </ligand>
</feature>
<feature type="binding site" evidence="4">
    <location>
        <position position="118"/>
    </location>
    <ligand>
        <name>NAD(+)</name>
        <dbReference type="ChEBI" id="CHEBI:57540"/>
    </ligand>
</feature>
<sequence length="283" mass="31470">MKKITVLGAGLMGNGIAQVCAQAGYEVIMRDIEDRFVENGMNTIKKNLQKAVEKGKMGEDEMNAVLGRITGLTDLKEAMKDPDLVIEAVPENMDLKKSIYSEIDALAPEKTIFASNTSSLSITEMASVTKRPEKFIGMHFFNPVPVMKLVELIRGFLTSDETLETVREVTEKLGKTPVVCTDSPGFIANRIALPMLNEAYYVLMEGIATREDIDTAMKLGYNHPMGPLELSDLVGLDTILSILDIYYKEFGDPKYRACPLLRKMVRAGLYGRKSGRGFYDYTK</sequence>
<dbReference type="InterPro" id="IPR008927">
    <property type="entry name" value="6-PGluconate_DH-like_C_sf"/>
</dbReference>
<feature type="binding site" evidence="4">
    <location>
        <position position="142"/>
    </location>
    <ligand>
        <name>NAD(+)</name>
        <dbReference type="ChEBI" id="CHEBI:57540"/>
    </ligand>
</feature>
<dbReference type="NCBIfam" id="NF005875">
    <property type="entry name" value="PRK07819.1"/>
    <property type="match status" value="1"/>
</dbReference>
<reference evidence="7" key="1">
    <citation type="journal article" date="2020" name="mSystems">
        <title>Genome- and Community-Level Interaction Insights into Carbon Utilization and Element Cycling Functions of Hydrothermarchaeota in Hydrothermal Sediment.</title>
        <authorList>
            <person name="Zhou Z."/>
            <person name="Liu Y."/>
            <person name="Xu W."/>
            <person name="Pan J."/>
            <person name="Luo Z.H."/>
            <person name="Li M."/>
        </authorList>
    </citation>
    <scope>NUCLEOTIDE SEQUENCE [LARGE SCALE GENOMIC DNA]</scope>
    <source>
        <strain evidence="7">HyVt-386</strain>
    </source>
</reference>
<evidence type="ECO:0000256" key="3">
    <source>
        <dbReference type="PIRSR" id="PIRSR000105-1"/>
    </source>
</evidence>
<dbReference type="PANTHER" id="PTHR48075">
    <property type="entry name" value="3-HYDROXYACYL-COA DEHYDROGENASE FAMILY PROTEIN"/>
    <property type="match status" value="1"/>
</dbReference>
<evidence type="ECO:0000256" key="4">
    <source>
        <dbReference type="PIRSR" id="PIRSR000105-2"/>
    </source>
</evidence>
<dbReference type="EC" id="1.1.1.157" evidence="7"/>
<dbReference type="InterPro" id="IPR013328">
    <property type="entry name" value="6PGD_dom2"/>
</dbReference>
<dbReference type="PROSITE" id="PS00067">
    <property type="entry name" value="3HCDH"/>
    <property type="match status" value="1"/>
</dbReference>
<evidence type="ECO:0000256" key="2">
    <source>
        <dbReference type="ARBA" id="ARBA00023002"/>
    </source>
</evidence>
<dbReference type="Pfam" id="PF00725">
    <property type="entry name" value="3HCDH"/>
    <property type="match status" value="1"/>
</dbReference>
<dbReference type="InterPro" id="IPR036291">
    <property type="entry name" value="NAD(P)-bd_dom_sf"/>
</dbReference>
<dbReference type="Pfam" id="PF02737">
    <property type="entry name" value="3HCDH_N"/>
    <property type="match status" value="1"/>
</dbReference>
<dbReference type="SUPFAM" id="SSF48179">
    <property type="entry name" value="6-phosphogluconate dehydrogenase C-terminal domain-like"/>
    <property type="match status" value="1"/>
</dbReference>
<dbReference type="InterPro" id="IPR006176">
    <property type="entry name" value="3-OHacyl-CoA_DH_NAD-bd"/>
</dbReference>
<dbReference type="InterPro" id="IPR022694">
    <property type="entry name" value="3-OHacyl-CoA_DH"/>
</dbReference>
<dbReference type="GO" id="GO:0070403">
    <property type="term" value="F:NAD+ binding"/>
    <property type="evidence" value="ECO:0007669"/>
    <property type="project" value="InterPro"/>
</dbReference>
<evidence type="ECO:0000256" key="1">
    <source>
        <dbReference type="ARBA" id="ARBA00009463"/>
    </source>
</evidence>
<feature type="binding site" evidence="4">
    <location>
        <position position="273"/>
    </location>
    <ligand>
        <name>NAD(+)</name>
        <dbReference type="ChEBI" id="CHEBI:57540"/>
    </ligand>
</feature>
<dbReference type="FunFam" id="3.40.50.720:FF:000009">
    <property type="entry name" value="Fatty oxidation complex, alpha subunit"/>
    <property type="match status" value="1"/>
</dbReference>
<dbReference type="Gene3D" id="1.10.1040.10">
    <property type="entry name" value="N-(1-d-carboxylethyl)-l-norvaline Dehydrogenase, domain 2"/>
    <property type="match status" value="1"/>
</dbReference>
<evidence type="ECO:0000313" key="7">
    <source>
        <dbReference type="EMBL" id="HEC57693.1"/>
    </source>
</evidence>
<dbReference type="Proteomes" id="UP000885936">
    <property type="component" value="Unassembled WGS sequence"/>
</dbReference>
<feature type="domain" description="3-hydroxyacyl-CoA dehydrogenase NAD binding" evidence="6">
    <location>
        <begin position="3"/>
        <end position="182"/>
    </location>
</feature>
<feature type="binding site" evidence="4">
    <location>
        <position position="96"/>
    </location>
    <ligand>
        <name>NAD(+)</name>
        <dbReference type="ChEBI" id="CHEBI:57540"/>
    </ligand>
</feature>
<protein>
    <submittedName>
        <fullName evidence="7">3-hydroxybutyryl-CoA dehydrogenase</fullName>
        <ecNumber evidence="7">1.1.1.157</ecNumber>
    </submittedName>
</protein>
<comment type="caution">
    <text evidence="7">The sequence shown here is derived from an EMBL/GenBank/DDBJ whole genome shotgun (WGS) entry which is preliminary data.</text>
</comment>
<feature type="binding site" evidence="4">
    <location>
        <position position="31"/>
    </location>
    <ligand>
        <name>NAD(+)</name>
        <dbReference type="ChEBI" id="CHEBI:57540"/>
    </ligand>
</feature>
<keyword evidence="2 7" id="KW-0560">Oxidoreductase</keyword>
<dbReference type="GO" id="GO:0008691">
    <property type="term" value="F:3-hydroxybutyryl-CoA dehydrogenase activity"/>
    <property type="evidence" value="ECO:0007669"/>
    <property type="project" value="UniProtKB-EC"/>
</dbReference>
<feature type="site" description="Important for catalytic activity" evidence="3">
    <location>
        <position position="139"/>
    </location>
</feature>
<feature type="domain" description="3-hydroxyacyl-CoA dehydrogenase C-terminal" evidence="5">
    <location>
        <begin position="185"/>
        <end position="281"/>
    </location>
</feature>
<dbReference type="AlphaFoldDB" id="A0A7J2S2N1"/>
<dbReference type="InterPro" id="IPR006108">
    <property type="entry name" value="3HC_DH_C"/>
</dbReference>